<dbReference type="SUPFAM" id="SSF141694">
    <property type="entry name" value="AF2212/PG0164-like"/>
    <property type="match status" value="1"/>
</dbReference>
<dbReference type="InterPro" id="IPR015018">
    <property type="entry name" value="DUF1905"/>
</dbReference>
<dbReference type="RefSeq" id="WP_386673617.1">
    <property type="nucleotide sequence ID" value="NZ_JBHLTG010000007.1"/>
</dbReference>
<dbReference type="Pfam" id="PF08922">
    <property type="entry name" value="DUF1905"/>
    <property type="match status" value="1"/>
</dbReference>
<gene>
    <name evidence="1" type="ORF">ACFFGH_25560</name>
</gene>
<protein>
    <submittedName>
        <fullName evidence="1">YdeI/OmpD-associated family protein</fullName>
    </submittedName>
</protein>
<evidence type="ECO:0000313" key="1">
    <source>
        <dbReference type="EMBL" id="MFC0681211.1"/>
    </source>
</evidence>
<dbReference type="InterPro" id="IPR037079">
    <property type="entry name" value="AF2212/PG0164-like_sf"/>
</dbReference>
<evidence type="ECO:0000313" key="2">
    <source>
        <dbReference type="Proteomes" id="UP001589896"/>
    </source>
</evidence>
<accession>A0ABV6RWQ1</accession>
<dbReference type="EMBL" id="JBHLTG010000007">
    <property type="protein sequence ID" value="MFC0681211.1"/>
    <property type="molecule type" value="Genomic_DNA"/>
</dbReference>
<proteinExistence type="predicted"/>
<dbReference type="Gene3D" id="2.40.30.100">
    <property type="entry name" value="AF2212/PG0164-like"/>
    <property type="match status" value="1"/>
</dbReference>
<dbReference type="Proteomes" id="UP001589896">
    <property type="component" value="Unassembled WGS sequence"/>
</dbReference>
<name>A0ABV6RWQ1_9GAMM</name>
<sequence>MRFIATIEQAGRTATGIPVPEEVLEGLGGGRKPAVKVVLNQSFEYRTTVGSMGGRPMLSLSAERRTAAGVAGGERVDVELTLDAEPRTIEVPDDFAAALEQDAVAKAAFERLAPSHRRAHVDAITGAKAADTRQRRIDAALAKLRG</sequence>
<keyword evidence="2" id="KW-1185">Reference proteome</keyword>
<dbReference type="Pfam" id="PF13376">
    <property type="entry name" value="OmdA"/>
    <property type="match status" value="1"/>
</dbReference>
<organism evidence="1 2">
    <name type="scientific">Lysobacter korlensis</name>
    <dbReference type="NCBI Taxonomy" id="553636"/>
    <lineage>
        <taxon>Bacteria</taxon>
        <taxon>Pseudomonadati</taxon>
        <taxon>Pseudomonadota</taxon>
        <taxon>Gammaproteobacteria</taxon>
        <taxon>Lysobacterales</taxon>
        <taxon>Lysobacteraceae</taxon>
        <taxon>Lysobacter</taxon>
    </lineage>
</organism>
<comment type="caution">
    <text evidence="1">The sequence shown here is derived from an EMBL/GenBank/DDBJ whole genome shotgun (WGS) entry which is preliminary data.</text>
</comment>
<reference evidence="1 2" key="1">
    <citation type="submission" date="2024-09" db="EMBL/GenBank/DDBJ databases">
        <authorList>
            <person name="Sun Q."/>
            <person name="Mori K."/>
        </authorList>
    </citation>
    <scope>NUCLEOTIDE SEQUENCE [LARGE SCALE GENOMIC DNA]</scope>
    <source>
        <strain evidence="1 2">KCTC 23076</strain>
    </source>
</reference>